<dbReference type="PANTHER" id="PTHR30086:SF14">
    <property type="entry name" value="HOMOSERINE_HOMOSERINE LACTONE EFFLUX PROTEIN"/>
    <property type="match status" value="1"/>
</dbReference>
<dbReference type="GO" id="GO:0005886">
    <property type="term" value="C:plasma membrane"/>
    <property type="evidence" value="ECO:0007669"/>
    <property type="project" value="UniProtKB-SubCell"/>
</dbReference>
<dbReference type="Pfam" id="PF01810">
    <property type="entry name" value="LysE"/>
    <property type="match status" value="1"/>
</dbReference>
<evidence type="ECO:0000313" key="8">
    <source>
        <dbReference type="Proteomes" id="UP000077143"/>
    </source>
</evidence>
<dbReference type="EMBL" id="CP015596">
    <property type="protein sequence ID" value="ANE80777.1"/>
    <property type="molecule type" value="Genomic_DNA"/>
</dbReference>
<keyword evidence="4 6" id="KW-1133">Transmembrane helix</keyword>
<reference evidence="7 8" key="1">
    <citation type="submission" date="2016-05" db="EMBL/GenBank/DDBJ databases">
        <title>Complete genome sequence of a phthalic acid esters degrading Mycobacterium sp. YC-RL4.</title>
        <authorList>
            <person name="Ren L."/>
            <person name="Fan S."/>
            <person name="Ruth N."/>
            <person name="Jia Y."/>
            <person name="Wang J."/>
            <person name="Qiao C."/>
        </authorList>
    </citation>
    <scope>NUCLEOTIDE SEQUENCE [LARGE SCALE GENOMIC DNA]</scope>
    <source>
        <strain evidence="7 8">YC-RL4</strain>
    </source>
</reference>
<evidence type="ECO:0000256" key="6">
    <source>
        <dbReference type="SAM" id="Phobius"/>
    </source>
</evidence>
<feature type="transmembrane region" description="Helical" evidence="6">
    <location>
        <begin position="51"/>
        <end position="84"/>
    </location>
</feature>
<dbReference type="PANTHER" id="PTHR30086">
    <property type="entry name" value="ARGININE EXPORTER PROTEIN ARGO"/>
    <property type="match status" value="1"/>
</dbReference>
<accession>A0A172UNK7</accession>
<keyword evidence="8" id="KW-1185">Reference proteome</keyword>
<keyword evidence="5 6" id="KW-0472">Membrane</keyword>
<evidence type="ECO:0000256" key="3">
    <source>
        <dbReference type="ARBA" id="ARBA00022692"/>
    </source>
</evidence>
<evidence type="ECO:0000256" key="4">
    <source>
        <dbReference type="ARBA" id="ARBA00022989"/>
    </source>
</evidence>
<organism evidence="7 8">
    <name type="scientific">Mycobacterium adipatum</name>
    <dbReference type="NCBI Taxonomy" id="1682113"/>
    <lineage>
        <taxon>Bacteria</taxon>
        <taxon>Bacillati</taxon>
        <taxon>Actinomycetota</taxon>
        <taxon>Actinomycetes</taxon>
        <taxon>Mycobacteriales</taxon>
        <taxon>Mycobacteriaceae</taxon>
        <taxon>Mycobacterium</taxon>
    </lineage>
</organism>
<feature type="transmembrane region" description="Helical" evidence="6">
    <location>
        <begin position="152"/>
        <end position="174"/>
    </location>
</feature>
<dbReference type="PIRSF" id="PIRSF006324">
    <property type="entry name" value="LeuE"/>
    <property type="match status" value="1"/>
</dbReference>
<protein>
    <submittedName>
        <fullName evidence="7">Threonine transporter RhtB</fullName>
    </submittedName>
</protein>
<name>A0A172UNK7_9MYCO</name>
<dbReference type="STRING" id="1682113.A7U43_17035"/>
<dbReference type="Proteomes" id="UP000077143">
    <property type="component" value="Chromosome"/>
</dbReference>
<keyword evidence="3 6" id="KW-0812">Transmembrane</keyword>
<feature type="transmembrane region" description="Helical" evidence="6">
    <location>
        <begin position="186"/>
        <end position="205"/>
    </location>
</feature>
<dbReference type="InterPro" id="IPR001123">
    <property type="entry name" value="LeuE-type"/>
</dbReference>
<feature type="transmembrane region" description="Helical" evidence="6">
    <location>
        <begin position="128"/>
        <end position="146"/>
    </location>
</feature>
<sequence>MTWQVWLAFLGAAILISIAPGPGAVQSMATGMTDGLRRGWWSVLGLEIGLMLQLVLVAAGVGAVVAASALAFTVIKWLGVAYLAYLAFRQWRTAPRDLREQLDTATGSSRRGLVARGFLVNATNPKGLVFFLAALPQFVVPAAPLLPQYLAIGLTMIVVDIVVMGFYTGLAGRLMHWLHNARQQTILNRVVATMFAAAAVVLSLVRRGTPA</sequence>
<comment type="subcellular location">
    <subcellularLocation>
        <location evidence="1">Cell membrane</location>
        <topology evidence="1">Multi-pass membrane protein</topology>
    </subcellularLocation>
</comment>
<gene>
    <name evidence="7" type="ORF">A7U43_17035</name>
</gene>
<keyword evidence="2" id="KW-1003">Cell membrane</keyword>
<evidence type="ECO:0000256" key="5">
    <source>
        <dbReference type="ARBA" id="ARBA00023136"/>
    </source>
</evidence>
<dbReference type="OrthoDB" id="9784202at2"/>
<dbReference type="AlphaFoldDB" id="A0A172UNK7"/>
<proteinExistence type="predicted"/>
<dbReference type="RefSeq" id="WP_067997596.1">
    <property type="nucleotide sequence ID" value="NZ_CP015596.1"/>
</dbReference>
<dbReference type="GO" id="GO:0042970">
    <property type="term" value="F:homoserine transmembrane transporter activity"/>
    <property type="evidence" value="ECO:0007669"/>
    <property type="project" value="TreeGrafter"/>
</dbReference>
<evidence type="ECO:0000256" key="1">
    <source>
        <dbReference type="ARBA" id="ARBA00004651"/>
    </source>
</evidence>
<dbReference type="KEGG" id="madi:A7U43_17035"/>
<evidence type="ECO:0000313" key="7">
    <source>
        <dbReference type="EMBL" id="ANE80777.1"/>
    </source>
</evidence>
<evidence type="ECO:0000256" key="2">
    <source>
        <dbReference type="ARBA" id="ARBA00022475"/>
    </source>
</evidence>